<dbReference type="EMBL" id="CP107551">
    <property type="protein sequence ID" value="UYP19995.1"/>
    <property type="molecule type" value="Genomic_DNA"/>
</dbReference>
<gene>
    <name evidence="1" type="ORF">OED52_05445</name>
</gene>
<keyword evidence="2" id="KW-1185">Reference proteome</keyword>
<evidence type="ECO:0000313" key="2">
    <source>
        <dbReference type="Proteomes" id="UP001156484"/>
    </source>
</evidence>
<accession>A0ACD4DIU7</accession>
<name>A0ACD4DIU7_9NOCA</name>
<sequence>MTTAAPAMTPTAPAVPAATVGRPAVAKPVSPARPADDPPPLLEHPLAGAVILLVLMVLGCVAATALTGSIGTGLAFAGMIGGATALLVALI</sequence>
<dbReference type="Proteomes" id="UP001156484">
    <property type="component" value="Chromosome"/>
</dbReference>
<evidence type="ECO:0000313" key="1">
    <source>
        <dbReference type="EMBL" id="UYP19995.1"/>
    </source>
</evidence>
<organism evidence="1 2">
    <name type="scientific">Rhodococcus sacchari</name>
    <dbReference type="NCBI Taxonomy" id="2962047"/>
    <lineage>
        <taxon>Bacteria</taxon>
        <taxon>Bacillati</taxon>
        <taxon>Actinomycetota</taxon>
        <taxon>Actinomycetes</taxon>
        <taxon>Mycobacteriales</taxon>
        <taxon>Nocardiaceae</taxon>
        <taxon>Rhodococcus</taxon>
    </lineage>
</organism>
<proteinExistence type="predicted"/>
<reference evidence="1" key="1">
    <citation type="submission" date="2022-10" db="EMBL/GenBank/DDBJ databases">
        <title>Rhodococcus ferula Z13 complete genome.</title>
        <authorList>
            <person name="Long X."/>
            <person name="Zang M."/>
        </authorList>
    </citation>
    <scope>NUCLEOTIDE SEQUENCE</scope>
    <source>
        <strain evidence="1">Z13</strain>
    </source>
</reference>
<protein>
    <submittedName>
        <fullName evidence="1">Uncharacterized protein</fullName>
    </submittedName>
</protein>